<name>A0A6G1JAI1_9PLEO</name>
<feature type="region of interest" description="Disordered" evidence="2">
    <location>
        <begin position="429"/>
        <end position="449"/>
    </location>
</feature>
<dbReference type="InterPro" id="IPR039373">
    <property type="entry name" value="Peptidase_M28B"/>
</dbReference>
<evidence type="ECO:0000256" key="1">
    <source>
        <dbReference type="ARBA" id="ARBA00005634"/>
    </source>
</evidence>
<feature type="region of interest" description="Disordered" evidence="2">
    <location>
        <begin position="1"/>
        <end position="95"/>
    </location>
</feature>
<dbReference type="Gene3D" id="1.20.930.40">
    <property type="entry name" value="Transferrin receptor-like, dimerisation domain"/>
    <property type="match status" value="1"/>
</dbReference>
<dbReference type="InterPro" id="IPR036757">
    <property type="entry name" value="TFR-like_dimer_dom_sf"/>
</dbReference>
<evidence type="ECO:0000259" key="6">
    <source>
        <dbReference type="Pfam" id="PF04389"/>
    </source>
</evidence>
<dbReference type="Gene3D" id="3.40.630.10">
    <property type="entry name" value="Zn peptidases"/>
    <property type="match status" value="1"/>
</dbReference>
<feature type="domain" description="PA" evidence="4">
    <location>
        <begin position="324"/>
        <end position="394"/>
    </location>
</feature>
<keyword evidence="3" id="KW-0472">Membrane</keyword>
<gene>
    <name evidence="7" type="ORF">K458DRAFT_415784</name>
</gene>
<dbReference type="Gene3D" id="3.50.30.30">
    <property type="match status" value="1"/>
</dbReference>
<protein>
    <submittedName>
        <fullName evidence="7">Zn-dependent exopeptidase</fullName>
    </submittedName>
</protein>
<dbReference type="SUPFAM" id="SSF53187">
    <property type="entry name" value="Zn-dependent exopeptidases"/>
    <property type="match status" value="1"/>
</dbReference>
<keyword evidence="3" id="KW-1133">Transmembrane helix</keyword>
<comment type="similarity">
    <text evidence="1">Belongs to the peptidase M28 family. M28B subfamily.</text>
</comment>
<dbReference type="InterPro" id="IPR007484">
    <property type="entry name" value="Peptidase_M28"/>
</dbReference>
<evidence type="ECO:0000313" key="7">
    <source>
        <dbReference type="EMBL" id="KAF2687567.1"/>
    </source>
</evidence>
<dbReference type="SUPFAM" id="SSF52025">
    <property type="entry name" value="PA domain"/>
    <property type="match status" value="1"/>
</dbReference>
<feature type="compositionally biased region" description="Basic and acidic residues" evidence="2">
    <location>
        <begin position="32"/>
        <end position="42"/>
    </location>
</feature>
<dbReference type="PANTHER" id="PTHR10404:SF71">
    <property type="entry name" value="CARBOXYPEPTIDASE TRE2, PUTATIVE (AFU_ORTHOLOGUE AFUA_3G10650)-RELATED"/>
    <property type="match status" value="1"/>
</dbReference>
<dbReference type="InterPro" id="IPR003137">
    <property type="entry name" value="PA_domain"/>
</dbReference>
<organism evidence="7 8">
    <name type="scientific">Lentithecium fluviatile CBS 122367</name>
    <dbReference type="NCBI Taxonomy" id="1168545"/>
    <lineage>
        <taxon>Eukaryota</taxon>
        <taxon>Fungi</taxon>
        <taxon>Dikarya</taxon>
        <taxon>Ascomycota</taxon>
        <taxon>Pezizomycotina</taxon>
        <taxon>Dothideomycetes</taxon>
        <taxon>Pleosporomycetidae</taxon>
        <taxon>Pleosporales</taxon>
        <taxon>Massarineae</taxon>
        <taxon>Lentitheciaceae</taxon>
        <taxon>Lentithecium</taxon>
    </lineage>
</organism>
<feature type="domain" description="Transferrin receptor-like dimerisation" evidence="5">
    <location>
        <begin position="765"/>
        <end position="895"/>
    </location>
</feature>
<dbReference type="Pfam" id="PF04389">
    <property type="entry name" value="Peptidase_M28"/>
    <property type="match status" value="1"/>
</dbReference>
<keyword evidence="8" id="KW-1185">Reference proteome</keyword>
<evidence type="ECO:0000313" key="8">
    <source>
        <dbReference type="Proteomes" id="UP000799291"/>
    </source>
</evidence>
<feature type="domain" description="Peptidase M28" evidence="6">
    <location>
        <begin position="513"/>
        <end position="694"/>
    </location>
</feature>
<dbReference type="Pfam" id="PF04253">
    <property type="entry name" value="TFR_dimer"/>
    <property type="match status" value="1"/>
</dbReference>
<evidence type="ECO:0000256" key="2">
    <source>
        <dbReference type="SAM" id="MobiDB-lite"/>
    </source>
</evidence>
<feature type="compositionally biased region" description="Basic and acidic residues" evidence="2">
    <location>
        <begin position="430"/>
        <end position="442"/>
    </location>
</feature>
<dbReference type="PANTHER" id="PTHR10404">
    <property type="entry name" value="N-ACETYLATED-ALPHA-LINKED ACIDIC DIPEPTIDASE"/>
    <property type="match status" value="1"/>
</dbReference>
<evidence type="ECO:0000259" key="5">
    <source>
        <dbReference type="Pfam" id="PF04253"/>
    </source>
</evidence>
<feature type="transmembrane region" description="Helical" evidence="3">
    <location>
        <begin position="176"/>
        <end position="194"/>
    </location>
</feature>
<evidence type="ECO:0000259" key="4">
    <source>
        <dbReference type="Pfam" id="PF02225"/>
    </source>
</evidence>
<keyword evidence="3" id="KW-0812">Transmembrane</keyword>
<dbReference type="OrthoDB" id="5841748at2759"/>
<evidence type="ECO:0000256" key="3">
    <source>
        <dbReference type="SAM" id="Phobius"/>
    </source>
</evidence>
<dbReference type="InterPro" id="IPR046450">
    <property type="entry name" value="PA_dom_sf"/>
</dbReference>
<proteinExistence type="inferred from homology"/>
<dbReference type="Proteomes" id="UP000799291">
    <property type="component" value="Unassembled WGS sequence"/>
</dbReference>
<reference evidence="7" key="1">
    <citation type="journal article" date="2020" name="Stud. Mycol.">
        <title>101 Dothideomycetes genomes: a test case for predicting lifestyles and emergence of pathogens.</title>
        <authorList>
            <person name="Haridas S."/>
            <person name="Albert R."/>
            <person name="Binder M."/>
            <person name="Bloem J."/>
            <person name="Labutti K."/>
            <person name="Salamov A."/>
            <person name="Andreopoulos B."/>
            <person name="Baker S."/>
            <person name="Barry K."/>
            <person name="Bills G."/>
            <person name="Bluhm B."/>
            <person name="Cannon C."/>
            <person name="Castanera R."/>
            <person name="Culley D."/>
            <person name="Daum C."/>
            <person name="Ezra D."/>
            <person name="Gonzalez J."/>
            <person name="Henrissat B."/>
            <person name="Kuo A."/>
            <person name="Liang C."/>
            <person name="Lipzen A."/>
            <person name="Lutzoni F."/>
            <person name="Magnuson J."/>
            <person name="Mondo S."/>
            <person name="Nolan M."/>
            <person name="Ohm R."/>
            <person name="Pangilinan J."/>
            <person name="Park H.-J."/>
            <person name="Ramirez L."/>
            <person name="Alfaro M."/>
            <person name="Sun H."/>
            <person name="Tritt A."/>
            <person name="Yoshinaga Y."/>
            <person name="Zwiers L.-H."/>
            <person name="Turgeon B."/>
            <person name="Goodwin S."/>
            <person name="Spatafora J."/>
            <person name="Crous P."/>
            <person name="Grigoriev I."/>
        </authorList>
    </citation>
    <scope>NUCLEOTIDE SEQUENCE</scope>
    <source>
        <strain evidence="7">CBS 122367</strain>
    </source>
</reference>
<accession>A0A6G1JAI1</accession>
<sequence length="897" mass="100416">MSDEKHLYDFQEEAPIPSYEEATSSHPPSRRGPHEVSDDAERQTLLGHDLDLAATSTSTSSSSRHRNGYYHPPSVQSARSSEDGESSGLGSPVGADEDAAMRQTMEEMDILDPESADDGRRRRNRSRGRFSKRFYSITNSLSGFNLPRIPWPSSFFSSVTARLPTIPEEYRPGWAVVARLFGLILIITLVYFLVVSEVVPMGGGAFGTPFNPEWVRQTAIQSVENWRMQENLRYITSYDHVAGTEGSYVLGQWIEGKFKEAHMDTYVHDEYFAYLNYPKKDGRRVAIVEPKDKAWEAKLEEVSIYDPPRSQTGSFHAFSASGNVTGPLIYVNYGHKKDFKTMWDSQIDIQGAVVLMRYYGSQSDRAMKVKAAQDAGVAGVLMYSDPADDGFQKGDVWPNGRWRPEDSVHRGSVALSNMIVGDVLTPGRVSTKDEERMPKDKNPALPTIPSIPISWKDAQKLLQSLDGIGHEVFPEWVGGVPDVKKWWSGHPDKSPKVNLQNLQDEVDKQRITNVFGSFVGTEEKAKKIIIGNHRDSWCFGAADPGSGTAVMLEVARVLGELRLQGWRPLRTIEFASWDAGEYNMIGSTEHVEANLEELRANAIAYINIDIGVTGDKLWANGSPIFQHAWTRVLGRLTDPIQNETFLEMWKNGNSQLGALGATSDYVAFQDLAGTSSIDVGFTGPEHGDMRGSCYETFEWMENFVDPGFLYHDRLAQIMVLLILEIAQEPIMPLKLDDYAAALQEEGQRLLDWTETKGANFNIDMFQPLFDALAGLAKQAQDFAEWETLWYNQVYGTGGFETQGLTFQRIEHNDRMARFESDLLDLPRGEDDKGEHGLPGRDQFKHVVVGPDAFGSGHDAAMFPFVRDAIEKGDWKLAETQIKKTAEILARAGERLLH</sequence>
<dbReference type="EMBL" id="MU005575">
    <property type="protein sequence ID" value="KAF2687567.1"/>
    <property type="molecule type" value="Genomic_DNA"/>
</dbReference>
<dbReference type="AlphaFoldDB" id="A0A6G1JAI1"/>
<dbReference type="InterPro" id="IPR007365">
    <property type="entry name" value="TFR-like_dimer_dom"/>
</dbReference>
<dbReference type="Pfam" id="PF02225">
    <property type="entry name" value="PA"/>
    <property type="match status" value="1"/>
</dbReference>
<dbReference type="CDD" id="cd02121">
    <property type="entry name" value="PA_GCPII_like"/>
    <property type="match status" value="1"/>
</dbReference>
<dbReference type="GO" id="GO:0004180">
    <property type="term" value="F:carboxypeptidase activity"/>
    <property type="evidence" value="ECO:0007669"/>
    <property type="project" value="TreeGrafter"/>
</dbReference>
<dbReference type="SUPFAM" id="SSF47672">
    <property type="entry name" value="Transferrin receptor-like dimerisation domain"/>
    <property type="match status" value="1"/>
</dbReference>
<dbReference type="CDD" id="cd08022">
    <property type="entry name" value="M28_PSMA_like"/>
    <property type="match status" value="1"/>
</dbReference>
<dbReference type="FunFam" id="3.40.630.10:FF:000101">
    <property type="entry name" value="N-acetylated alpha-linked acidic dipeptidase like 1"/>
    <property type="match status" value="1"/>
</dbReference>